<reference evidence="2" key="1">
    <citation type="submission" date="2020-04" db="EMBL/GenBank/DDBJ databases">
        <title>Deep metagenomics examines the oral microbiome during advanced dental caries in children, revealing novel taxa and co-occurrences with host molecules.</title>
        <authorList>
            <person name="Baker J.L."/>
            <person name="Morton J.T."/>
            <person name="Dinis M."/>
            <person name="Alvarez R."/>
            <person name="Tran N.C."/>
            <person name="Knight R."/>
            <person name="Edlund A."/>
        </authorList>
    </citation>
    <scope>NUCLEOTIDE SEQUENCE</scope>
    <source>
        <strain evidence="2">JCVI_38_bin.19</strain>
    </source>
</reference>
<evidence type="ECO:0000256" key="1">
    <source>
        <dbReference type="SAM" id="Phobius"/>
    </source>
</evidence>
<keyword evidence="1" id="KW-1133">Transmembrane helix</keyword>
<proteinExistence type="predicted"/>
<evidence type="ECO:0000313" key="3">
    <source>
        <dbReference type="Proteomes" id="UP000775770"/>
    </source>
</evidence>
<name>A0A930GVV6_9FIRM</name>
<keyword evidence="1" id="KW-0472">Membrane</keyword>
<dbReference type="Proteomes" id="UP000775770">
    <property type="component" value="Unassembled WGS sequence"/>
</dbReference>
<comment type="caution">
    <text evidence="2">The sequence shown here is derived from an EMBL/GenBank/DDBJ whole genome shotgun (WGS) entry which is preliminary data.</text>
</comment>
<organism evidence="2 3">
    <name type="scientific">Oribacterium sinus</name>
    <dbReference type="NCBI Taxonomy" id="237576"/>
    <lineage>
        <taxon>Bacteria</taxon>
        <taxon>Bacillati</taxon>
        <taxon>Bacillota</taxon>
        <taxon>Clostridia</taxon>
        <taxon>Lachnospirales</taxon>
        <taxon>Lachnospiraceae</taxon>
        <taxon>Oribacterium</taxon>
    </lineage>
</organism>
<protein>
    <submittedName>
        <fullName evidence="2">ABC transporter permease</fullName>
    </submittedName>
</protein>
<accession>A0A930GVV6</accession>
<gene>
    <name evidence="2" type="ORF">HXM90_09745</name>
</gene>
<keyword evidence="1" id="KW-0812">Transmembrane</keyword>
<feature type="non-terminal residue" evidence="2">
    <location>
        <position position="1"/>
    </location>
</feature>
<feature type="transmembrane region" description="Helical" evidence="1">
    <location>
        <begin position="35"/>
        <end position="53"/>
    </location>
</feature>
<sequence length="65" mass="6942">PQGTFLGCLIFGLCNGLRALLGSGNMVSPHLLSMIPYVVTILTLVFFVGAGHVPKANGRIFVRTR</sequence>
<dbReference type="EMBL" id="JABZRA010000216">
    <property type="protein sequence ID" value="MBF1273673.1"/>
    <property type="molecule type" value="Genomic_DNA"/>
</dbReference>
<dbReference type="AlphaFoldDB" id="A0A930GVV6"/>
<evidence type="ECO:0000313" key="2">
    <source>
        <dbReference type="EMBL" id="MBF1273673.1"/>
    </source>
</evidence>